<sequence>MQSLIFCSCLTGCVQSLHLFSEIKVVDAEKSRSQQCLGKSHLVMYPTIFVLEWVVSRVATSPLYNQTHMESTASMAN</sequence>
<evidence type="ECO:0000313" key="1">
    <source>
        <dbReference type="EMBL" id="OCT96837.1"/>
    </source>
</evidence>
<accession>A0A974DU34</accession>
<name>A0A974DU34_XENLA</name>
<reference evidence="2" key="1">
    <citation type="journal article" date="2016" name="Nature">
        <title>Genome evolution in the allotetraploid frog Xenopus laevis.</title>
        <authorList>
            <person name="Session A.M."/>
            <person name="Uno Y."/>
            <person name="Kwon T."/>
            <person name="Chapman J.A."/>
            <person name="Toyoda A."/>
            <person name="Takahashi S."/>
            <person name="Fukui A."/>
            <person name="Hikosaka A."/>
            <person name="Suzuki A."/>
            <person name="Kondo M."/>
            <person name="van Heeringen S.J."/>
            <person name="Quigley I."/>
            <person name="Heinz S."/>
            <person name="Ogino H."/>
            <person name="Ochi H."/>
            <person name="Hellsten U."/>
            <person name="Lyons J.B."/>
            <person name="Simakov O."/>
            <person name="Putnam N."/>
            <person name="Stites J."/>
            <person name="Kuroki Y."/>
            <person name="Tanaka T."/>
            <person name="Michiue T."/>
            <person name="Watanabe M."/>
            <person name="Bogdanovic O."/>
            <person name="Lister R."/>
            <person name="Georgiou G."/>
            <person name="Paranjpe S.S."/>
            <person name="van Kruijsbergen I."/>
            <person name="Shu S."/>
            <person name="Carlson J."/>
            <person name="Kinoshita T."/>
            <person name="Ohta Y."/>
            <person name="Mawaribuchi S."/>
            <person name="Jenkins J."/>
            <person name="Grimwood J."/>
            <person name="Schmutz J."/>
            <person name="Mitros T."/>
            <person name="Mozaffari S.V."/>
            <person name="Suzuki Y."/>
            <person name="Haramoto Y."/>
            <person name="Yamamoto T.S."/>
            <person name="Takagi C."/>
            <person name="Heald R."/>
            <person name="Miller K."/>
            <person name="Haudenschild C."/>
            <person name="Kitzman J."/>
            <person name="Nakayama T."/>
            <person name="Izutsu Y."/>
            <person name="Robert J."/>
            <person name="Fortriede J."/>
            <person name="Burns K."/>
            <person name="Lotay V."/>
            <person name="Karimi K."/>
            <person name="Yasuoka Y."/>
            <person name="Dichmann D.S."/>
            <person name="Flajnik M.F."/>
            <person name="Houston D.W."/>
            <person name="Shendure J."/>
            <person name="DuPasquier L."/>
            <person name="Vize P.D."/>
            <person name="Zorn A.M."/>
            <person name="Ito M."/>
            <person name="Marcotte E.M."/>
            <person name="Wallingford J.B."/>
            <person name="Ito Y."/>
            <person name="Asashima M."/>
            <person name="Ueno N."/>
            <person name="Matsuda Y."/>
            <person name="Veenstra G.J."/>
            <person name="Fujiyama A."/>
            <person name="Harland R.M."/>
            <person name="Taira M."/>
            <person name="Rokhsar D.S."/>
        </authorList>
    </citation>
    <scope>NUCLEOTIDE SEQUENCE [LARGE SCALE GENOMIC DNA]</scope>
    <source>
        <strain evidence="2">J</strain>
    </source>
</reference>
<organism evidence="1 2">
    <name type="scientific">Xenopus laevis</name>
    <name type="common">African clawed frog</name>
    <dbReference type="NCBI Taxonomy" id="8355"/>
    <lineage>
        <taxon>Eukaryota</taxon>
        <taxon>Metazoa</taxon>
        <taxon>Chordata</taxon>
        <taxon>Craniata</taxon>
        <taxon>Vertebrata</taxon>
        <taxon>Euteleostomi</taxon>
        <taxon>Amphibia</taxon>
        <taxon>Batrachia</taxon>
        <taxon>Anura</taxon>
        <taxon>Pipoidea</taxon>
        <taxon>Pipidae</taxon>
        <taxon>Xenopodinae</taxon>
        <taxon>Xenopus</taxon>
        <taxon>Xenopus</taxon>
    </lineage>
</organism>
<dbReference type="Proteomes" id="UP000694892">
    <property type="component" value="Chromosome 1S"/>
</dbReference>
<gene>
    <name evidence="1" type="ORF">XELAEV_18009052mg</name>
</gene>
<evidence type="ECO:0000313" key="2">
    <source>
        <dbReference type="Proteomes" id="UP000694892"/>
    </source>
</evidence>
<protein>
    <submittedName>
        <fullName evidence="1">Uncharacterized protein</fullName>
    </submittedName>
</protein>
<proteinExistence type="predicted"/>
<dbReference type="AlphaFoldDB" id="A0A974DU34"/>
<dbReference type="EMBL" id="CM004467">
    <property type="protein sequence ID" value="OCT96837.1"/>
    <property type="molecule type" value="Genomic_DNA"/>
</dbReference>